<dbReference type="KEGG" id="vg:5141291"/>
<keyword evidence="3" id="KW-1185">Reference proteome</keyword>
<dbReference type="Proteomes" id="UP000011238">
    <property type="component" value="Segment"/>
</dbReference>
<accession>Q14VT0</accession>
<sequence>MFSSWSMLSGVLLCSSSLLSMIPPSSNIAMCSKGTFLNKHDAKCYNCPPGTWRADEHHSFYTCSLCRGCGNGFVVERVCTGYADTFCGCPKPYQERDGFCLLYAKKDILI</sequence>
<dbReference type="EMBL" id="DQ665917">
    <property type="protein sequence ID" value="ABG25814.1"/>
    <property type="molecule type" value="Genomic_DNA"/>
</dbReference>
<dbReference type="Pfam" id="PF00020">
    <property type="entry name" value="TNFR_c6"/>
    <property type="match status" value="1"/>
</dbReference>
<feature type="domain" description="TNFR-Cys" evidence="1">
    <location>
        <begin position="46"/>
        <end position="87"/>
    </location>
</feature>
<protein>
    <submittedName>
        <fullName evidence="2">ORF28</fullName>
    </submittedName>
</protein>
<dbReference type="Gene3D" id="2.10.50.10">
    <property type="entry name" value="Tumor Necrosis Factor Receptor, subunit A, domain 2"/>
    <property type="match status" value="1"/>
</dbReference>
<dbReference type="GeneID" id="5141291"/>
<evidence type="ECO:0000259" key="1">
    <source>
        <dbReference type="PROSITE" id="PS50050"/>
    </source>
</evidence>
<dbReference type="RefSeq" id="YP_656683.1">
    <property type="nucleotide sequence ID" value="NC_008211.1"/>
</dbReference>
<evidence type="ECO:0000313" key="2">
    <source>
        <dbReference type="EMBL" id="ABG25814.1"/>
    </source>
</evidence>
<proteinExistence type="predicted"/>
<evidence type="ECO:0000313" key="3">
    <source>
        <dbReference type="Proteomes" id="UP000011238"/>
    </source>
</evidence>
<dbReference type="InterPro" id="IPR001368">
    <property type="entry name" value="TNFR/NGFR_Cys_rich_reg"/>
</dbReference>
<name>Q14VT0_9VIRU</name>
<reference evidence="3" key="1">
    <citation type="journal article" date="1999" name="J. Cancer Res. Clin. Oncol.">
        <title>Genomic studies of the Lucke tumor herpesvirus (RaHV-1).</title>
        <authorList>
            <person name="Davison A.J."/>
            <person name="Sauerbier W."/>
            <person name="Dolan A."/>
            <person name="Addison C."/>
            <person name="McKinnell R.G."/>
        </authorList>
    </citation>
    <scope>NUCLEOTIDE SEQUENCE [LARGE SCALE GENOMIC DNA]</scope>
    <source>
        <strain evidence="3">McKinnell</strain>
    </source>
</reference>
<dbReference type="PROSITE" id="PS50050">
    <property type="entry name" value="TNFR_NGFR_2"/>
    <property type="match status" value="1"/>
</dbReference>
<reference evidence="2 3" key="2">
    <citation type="journal article" date="2006" name="J. Gen. Virol.">
        <title>Genome sequences of two frog herpesviruses.</title>
        <authorList>
            <person name="Davison A.J."/>
            <person name="Cunningham C."/>
            <person name="Sauerbier W."/>
            <person name="McKinnell R.G."/>
        </authorList>
    </citation>
    <scope>NUCLEOTIDE SEQUENCE [LARGE SCALE GENOMIC DNA]</scope>
    <source>
        <strain evidence="2 3">McKinnell</strain>
    </source>
</reference>
<organism evidence="3">
    <name type="scientific">Ranid herpesvirus 1</name>
    <name type="common">Lucke tumor herpesvirus</name>
    <dbReference type="NCBI Taxonomy" id="85655"/>
    <lineage>
        <taxon>Viruses</taxon>
        <taxon>Duplodnaviria</taxon>
        <taxon>Heunggongvirae</taxon>
        <taxon>Peploviricota</taxon>
        <taxon>Herviviricetes</taxon>
        <taxon>Herpesvirales</taxon>
        <taxon>Alloherpesviridae</taxon>
        <taxon>Batravirus</taxon>
        <taxon>Batravirus ranidallo1</taxon>
    </lineage>
</organism>